<dbReference type="PRINTS" id="PR00344">
    <property type="entry name" value="BCTRLSENSOR"/>
</dbReference>
<dbReference type="Gene3D" id="3.30.565.10">
    <property type="entry name" value="Histidine kinase-like ATPase, C-terminal domain"/>
    <property type="match status" value="1"/>
</dbReference>
<dbReference type="InterPro" id="IPR004358">
    <property type="entry name" value="Sig_transdc_His_kin-like_C"/>
</dbReference>
<organism evidence="17 18">
    <name type="scientific">Desulfosarcina widdelii</name>
    <dbReference type="NCBI Taxonomy" id="947919"/>
    <lineage>
        <taxon>Bacteria</taxon>
        <taxon>Pseudomonadati</taxon>
        <taxon>Thermodesulfobacteriota</taxon>
        <taxon>Desulfobacteria</taxon>
        <taxon>Desulfobacterales</taxon>
        <taxon>Desulfosarcinaceae</taxon>
        <taxon>Desulfosarcina</taxon>
    </lineage>
</organism>
<protein>
    <recommendedName>
        <fullName evidence="3">histidine kinase</fullName>
        <ecNumber evidence="3">2.7.13.3</ecNumber>
    </recommendedName>
</protein>
<keyword evidence="13 14" id="KW-0472">Membrane</keyword>
<evidence type="ECO:0000256" key="13">
    <source>
        <dbReference type="ARBA" id="ARBA00023136"/>
    </source>
</evidence>
<sequence>MIRRYLIVKLLAVNLIVVGFAVAVVWLAIDTLAAGYFVTLMEKYHISPEPAHAMFVESVHRYLIWGFAGAIGLAALLSFFMNRLILGPLTRMNTAAGKISAGEFSARVPVATADEIGQLARAFNRMAENLEKIERLRRALMIDVAHELRTPLTNIRGYLEALNDGVLPPDPDTLSLLQKETLRLAELVEDVLALARADAAGVRLQPAAVDLVEMVNDTLAPFQPAIRKKSLIVDIHAPASPATATADQDRLVRVLRNLTENAIRYAPPDSTVKIRIAEREHDMQVDYANLAGDLLPDDLPYLFERFFRGEKSRSRQHGGAGIGLSIVKELVEAHGGRVHSQLSDGILHIGFTLPRSSRTAEADPLDSK</sequence>
<comment type="subcellular location">
    <subcellularLocation>
        <location evidence="2">Cell membrane</location>
        <topology evidence="2">Multi-pass membrane protein</topology>
    </subcellularLocation>
</comment>
<evidence type="ECO:0000256" key="1">
    <source>
        <dbReference type="ARBA" id="ARBA00000085"/>
    </source>
</evidence>
<dbReference type="PANTHER" id="PTHR45528:SF1">
    <property type="entry name" value="SENSOR HISTIDINE KINASE CPXA"/>
    <property type="match status" value="1"/>
</dbReference>
<keyword evidence="7 14" id="KW-0812">Transmembrane</keyword>
<dbReference type="InterPro" id="IPR050398">
    <property type="entry name" value="HssS/ArlS-like"/>
</dbReference>
<evidence type="ECO:0000313" key="17">
    <source>
        <dbReference type="EMBL" id="BBO75234.1"/>
    </source>
</evidence>
<keyword evidence="11 14" id="KW-1133">Transmembrane helix</keyword>
<dbReference type="SUPFAM" id="SSF158472">
    <property type="entry name" value="HAMP domain-like"/>
    <property type="match status" value="1"/>
</dbReference>
<name>A0A5K7Z9U4_9BACT</name>
<dbReference type="PANTHER" id="PTHR45528">
    <property type="entry name" value="SENSOR HISTIDINE KINASE CPXA"/>
    <property type="match status" value="1"/>
</dbReference>
<dbReference type="InterPro" id="IPR003660">
    <property type="entry name" value="HAMP_dom"/>
</dbReference>
<evidence type="ECO:0000256" key="2">
    <source>
        <dbReference type="ARBA" id="ARBA00004651"/>
    </source>
</evidence>
<dbReference type="CDD" id="cd06225">
    <property type="entry name" value="HAMP"/>
    <property type="match status" value="1"/>
</dbReference>
<dbReference type="Pfam" id="PF00512">
    <property type="entry name" value="HisKA"/>
    <property type="match status" value="1"/>
</dbReference>
<dbReference type="InterPro" id="IPR003594">
    <property type="entry name" value="HATPase_dom"/>
</dbReference>
<evidence type="ECO:0000256" key="6">
    <source>
        <dbReference type="ARBA" id="ARBA00022679"/>
    </source>
</evidence>
<dbReference type="KEGG" id="dwd:DSCW_26510"/>
<dbReference type="GO" id="GO:0000155">
    <property type="term" value="F:phosphorelay sensor kinase activity"/>
    <property type="evidence" value="ECO:0007669"/>
    <property type="project" value="InterPro"/>
</dbReference>
<accession>A0A5K7Z9U4</accession>
<dbReference type="SMART" id="SM00388">
    <property type="entry name" value="HisKA"/>
    <property type="match status" value="1"/>
</dbReference>
<comment type="catalytic activity">
    <reaction evidence="1">
        <text>ATP + protein L-histidine = ADP + protein N-phospho-L-histidine.</text>
        <dbReference type="EC" id="2.7.13.3"/>
    </reaction>
</comment>
<evidence type="ECO:0000256" key="3">
    <source>
        <dbReference type="ARBA" id="ARBA00012438"/>
    </source>
</evidence>
<evidence type="ECO:0000256" key="8">
    <source>
        <dbReference type="ARBA" id="ARBA00022741"/>
    </source>
</evidence>
<dbReference type="Gene3D" id="6.10.340.10">
    <property type="match status" value="1"/>
</dbReference>
<dbReference type="PROSITE" id="PS50109">
    <property type="entry name" value="HIS_KIN"/>
    <property type="match status" value="1"/>
</dbReference>
<dbReference type="SMART" id="SM00387">
    <property type="entry name" value="HATPase_c"/>
    <property type="match status" value="1"/>
</dbReference>
<dbReference type="SUPFAM" id="SSF55874">
    <property type="entry name" value="ATPase domain of HSP90 chaperone/DNA topoisomerase II/histidine kinase"/>
    <property type="match status" value="1"/>
</dbReference>
<evidence type="ECO:0000256" key="9">
    <source>
        <dbReference type="ARBA" id="ARBA00022777"/>
    </source>
</evidence>
<keyword evidence="12" id="KW-0902">Two-component regulatory system</keyword>
<dbReference type="OrthoDB" id="9812241at2"/>
<evidence type="ECO:0000259" key="16">
    <source>
        <dbReference type="PROSITE" id="PS50885"/>
    </source>
</evidence>
<evidence type="ECO:0000256" key="10">
    <source>
        <dbReference type="ARBA" id="ARBA00022840"/>
    </source>
</evidence>
<keyword evidence="5" id="KW-0597">Phosphoprotein</keyword>
<dbReference type="RefSeq" id="WP_155304176.1">
    <property type="nucleotide sequence ID" value="NZ_AP021875.1"/>
</dbReference>
<reference evidence="17 18" key="1">
    <citation type="submission" date="2019-11" db="EMBL/GenBank/DDBJ databases">
        <title>Comparative genomics of hydrocarbon-degrading Desulfosarcina strains.</title>
        <authorList>
            <person name="Watanabe M."/>
            <person name="Kojima H."/>
            <person name="Fukui M."/>
        </authorList>
    </citation>
    <scope>NUCLEOTIDE SEQUENCE [LARGE SCALE GENOMIC DNA]</scope>
    <source>
        <strain evidence="17 18">PP31</strain>
    </source>
</reference>
<dbReference type="FunFam" id="1.10.287.130:FF:000001">
    <property type="entry name" value="Two-component sensor histidine kinase"/>
    <property type="match status" value="1"/>
</dbReference>
<dbReference type="SUPFAM" id="SSF47384">
    <property type="entry name" value="Homodimeric domain of signal transducing histidine kinase"/>
    <property type="match status" value="1"/>
</dbReference>
<keyword evidence="6" id="KW-0808">Transferase</keyword>
<evidence type="ECO:0000313" key="18">
    <source>
        <dbReference type="Proteomes" id="UP000427769"/>
    </source>
</evidence>
<evidence type="ECO:0000256" key="14">
    <source>
        <dbReference type="SAM" id="Phobius"/>
    </source>
</evidence>
<feature type="transmembrane region" description="Helical" evidence="14">
    <location>
        <begin position="7"/>
        <end position="29"/>
    </location>
</feature>
<feature type="domain" description="HAMP" evidence="16">
    <location>
        <begin position="83"/>
        <end position="135"/>
    </location>
</feature>
<evidence type="ECO:0000256" key="7">
    <source>
        <dbReference type="ARBA" id="ARBA00022692"/>
    </source>
</evidence>
<evidence type="ECO:0000259" key="15">
    <source>
        <dbReference type="PROSITE" id="PS50109"/>
    </source>
</evidence>
<dbReference type="PROSITE" id="PS50885">
    <property type="entry name" value="HAMP"/>
    <property type="match status" value="1"/>
</dbReference>
<dbReference type="Pfam" id="PF02518">
    <property type="entry name" value="HATPase_c"/>
    <property type="match status" value="1"/>
</dbReference>
<dbReference type="Pfam" id="PF00672">
    <property type="entry name" value="HAMP"/>
    <property type="match status" value="1"/>
</dbReference>
<keyword evidence="9" id="KW-0418">Kinase</keyword>
<keyword evidence="8" id="KW-0547">Nucleotide-binding</keyword>
<keyword evidence="10" id="KW-0067">ATP-binding</keyword>
<dbReference type="CDD" id="cd00082">
    <property type="entry name" value="HisKA"/>
    <property type="match status" value="1"/>
</dbReference>
<dbReference type="InterPro" id="IPR036097">
    <property type="entry name" value="HisK_dim/P_sf"/>
</dbReference>
<dbReference type="InterPro" id="IPR005467">
    <property type="entry name" value="His_kinase_dom"/>
</dbReference>
<evidence type="ECO:0000256" key="5">
    <source>
        <dbReference type="ARBA" id="ARBA00022553"/>
    </source>
</evidence>
<evidence type="ECO:0000256" key="4">
    <source>
        <dbReference type="ARBA" id="ARBA00022475"/>
    </source>
</evidence>
<dbReference type="GO" id="GO:0005886">
    <property type="term" value="C:plasma membrane"/>
    <property type="evidence" value="ECO:0007669"/>
    <property type="project" value="UniProtKB-SubCell"/>
</dbReference>
<feature type="domain" description="Histidine kinase" evidence="15">
    <location>
        <begin position="143"/>
        <end position="357"/>
    </location>
</feature>
<dbReference type="GO" id="GO:0005524">
    <property type="term" value="F:ATP binding"/>
    <property type="evidence" value="ECO:0007669"/>
    <property type="project" value="UniProtKB-KW"/>
</dbReference>
<gene>
    <name evidence="17" type="ORF">DSCW_26510</name>
</gene>
<dbReference type="InterPro" id="IPR036890">
    <property type="entry name" value="HATPase_C_sf"/>
</dbReference>
<evidence type="ECO:0000256" key="12">
    <source>
        <dbReference type="ARBA" id="ARBA00023012"/>
    </source>
</evidence>
<proteinExistence type="predicted"/>
<feature type="transmembrane region" description="Helical" evidence="14">
    <location>
        <begin position="62"/>
        <end position="82"/>
    </location>
</feature>
<dbReference type="EC" id="2.7.13.3" evidence="3"/>
<evidence type="ECO:0000256" key="11">
    <source>
        <dbReference type="ARBA" id="ARBA00022989"/>
    </source>
</evidence>
<dbReference type="EMBL" id="AP021875">
    <property type="protein sequence ID" value="BBO75234.1"/>
    <property type="molecule type" value="Genomic_DNA"/>
</dbReference>
<dbReference type="Proteomes" id="UP000427769">
    <property type="component" value="Chromosome"/>
</dbReference>
<dbReference type="AlphaFoldDB" id="A0A5K7Z9U4"/>
<keyword evidence="18" id="KW-1185">Reference proteome</keyword>
<dbReference type="InterPro" id="IPR003661">
    <property type="entry name" value="HisK_dim/P_dom"/>
</dbReference>
<dbReference type="Gene3D" id="1.10.287.130">
    <property type="match status" value="1"/>
</dbReference>
<dbReference type="SMART" id="SM00304">
    <property type="entry name" value="HAMP"/>
    <property type="match status" value="1"/>
</dbReference>
<keyword evidence="4" id="KW-1003">Cell membrane</keyword>